<name>A0ABV0Z8E5_9TELE</name>
<comment type="caution">
    <text evidence="1">The sequence shown here is derived from an EMBL/GenBank/DDBJ whole genome shotgun (WGS) entry which is preliminary data.</text>
</comment>
<gene>
    <name evidence="1" type="ORF">AMECASPLE_005433</name>
</gene>
<dbReference type="PANTHER" id="PTHR21740">
    <property type="entry name" value="NCK-ASSOCIATED PROTEIN 5"/>
    <property type="match status" value="1"/>
</dbReference>
<organism evidence="1 2">
    <name type="scientific">Ameca splendens</name>
    <dbReference type="NCBI Taxonomy" id="208324"/>
    <lineage>
        <taxon>Eukaryota</taxon>
        <taxon>Metazoa</taxon>
        <taxon>Chordata</taxon>
        <taxon>Craniata</taxon>
        <taxon>Vertebrata</taxon>
        <taxon>Euteleostomi</taxon>
        <taxon>Actinopterygii</taxon>
        <taxon>Neopterygii</taxon>
        <taxon>Teleostei</taxon>
        <taxon>Neoteleostei</taxon>
        <taxon>Acanthomorphata</taxon>
        <taxon>Ovalentaria</taxon>
        <taxon>Atherinomorphae</taxon>
        <taxon>Cyprinodontiformes</taxon>
        <taxon>Goodeidae</taxon>
        <taxon>Ameca</taxon>
    </lineage>
</organism>
<dbReference type="EMBL" id="JAHRIP010056677">
    <property type="protein sequence ID" value="MEQ2302306.1"/>
    <property type="molecule type" value="Genomic_DNA"/>
</dbReference>
<sequence>MLVFDLERQNRSLCELFQQKLPNQPTAQYQVQTGPLPDYNAQLHNDSAKQVEPAQTEAQAKVIIKERSSTVLADTEKKTVGPQIPHVSVLPSDLCSIFS</sequence>
<evidence type="ECO:0000313" key="1">
    <source>
        <dbReference type="EMBL" id="MEQ2302306.1"/>
    </source>
</evidence>
<proteinExistence type="predicted"/>
<accession>A0ABV0Z8E5</accession>
<protein>
    <submittedName>
        <fullName evidence="1">Uncharacterized protein</fullName>
    </submittedName>
</protein>
<dbReference type="PANTHER" id="PTHR21740:SF3">
    <property type="entry name" value="NCK-ASSOCIATED PROTEIN 5-LIKE"/>
    <property type="match status" value="1"/>
</dbReference>
<evidence type="ECO:0000313" key="2">
    <source>
        <dbReference type="Proteomes" id="UP001469553"/>
    </source>
</evidence>
<dbReference type="Proteomes" id="UP001469553">
    <property type="component" value="Unassembled WGS sequence"/>
</dbReference>
<reference evidence="1 2" key="1">
    <citation type="submission" date="2021-06" db="EMBL/GenBank/DDBJ databases">
        <authorList>
            <person name="Palmer J.M."/>
        </authorList>
    </citation>
    <scope>NUCLEOTIDE SEQUENCE [LARGE SCALE GENOMIC DNA]</scope>
    <source>
        <strain evidence="1 2">AS_MEX2019</strain>
        <tissue evidence="1">Muscle</tissue>
    </source>
</reference>
<dbReference type="InterPro" id="IPR026163">
    <property type="entry name" value="Nckap5l"/>
</dbReference>
<keyword evidence="2" id="KW-1185">Reference proteome</keyword>